<dbReference type="EMBL" id="BAABKM010000005">
    <property type="protein sequence ID" value="GAA4721433.1"/>
    <property type="molecule type" value="Genomic_DNA"/>
</dbReference>
<gene>
    <name evidence="3" type="ORF">GCM10023349_47320</name>
</gene>
<keyword evidence="2" id="KW-1133">Transmembrane helix</keyword>
<evidence type="ECO:0000256" key="2">
    <source>
        <dbReference type="SAM" id="Phobius"/>
    </source>
</evidence>
<dbReference type="Proteomes" id="UP001499974">
    <property type="component" value="Unassembled WGS sequence"/>
</dbReference>
<keyword evidence="2" id="KW-0472">Membrane</keyword>
<accession>A0ABP8Y5W8</accession>
<organism evidence="3 4">
    <name type="scientific">Nocardioides conyzicola</name>
    <dbReference type="NCBI Taxonomy" id="1651781"/>
    <lineage>
        <taxon>Bacteria</taxon>
        <taxon>Bacillati</taxon>
        <taxon>Actinomycetota</taxon>
        <taxon>Actinomycetes</taxon>
        <taxon>Propionibacteriales</taxon>
        <taxon>Nocardioidaceae</taxon>
        <taxon>Nocardioides</taxon>
    </lineage>
</organism>
<comment type="caution">
    <text evidence="3">The sequence shown here is derived from an EMBL/GenBank/DDBJ whole genome shotgun (WGS) entry which is preliminary data.</text>
</comment>
<proteinExistence type="predicted"/>
<feature type="region of interest" description="Disordered" evidence="1">
    <location>
        <begin position="1"/>
        <end position="23"/>
    </location>
</feature>
<reference evidence="4" key="1">
    <citation type="journal article" date="2019" name="Int. J. Syst. Evol. Microbiol.">
        <title>The Global Catalogue of Microorganisms (GCM) 10K type strain sequencing project: providing services to taxonomists for standard genome sequencing and annotation.</title>
        <authorList>
            <consortium name="The Broad Institute Genomics Platform"/>
            <consortium name="The Broad Institute Genome Sequencing Center for Infectious Disease"/>
            <person name="Wu L."/>
            <person name="Ma J."/>
        </authorList>
    </citation>
    <scope>NUCLEOTIDE SEQUENCE [LARGE SCALE GENOMIC DNA]</scope>
    <source>
        <strain evidence="4">JCM 18531</strain>
    </source>
</reference>
<protein>
    <submittedName>
        <fullName evidence="3">Uncharacterized protein</fullName>
    </submittedName>
</protein>
<evidence type="ECO:0000313" key="4">
    <source>
        <dbReference type="Proteomes" id="UP001499974"/>
    </source>
</evidence>
<feature type="transmembrane region" description="Helical" evidence="2">
    <location>
        <begin position="40"/>
        <end position="63"/>
    </location>
</feature>
<evidence type="ECO:0000313" key="3">
    <source>
        <dbReference type="EMBL" id="GAA4721433.1"/>
    </source>
</evidence>
<dbReference type="RefSeq" id="WP_345524240.1">
    <property type="nucleotide sequence ID" value="NZ_BAABKM010000005.1"/>
</dbReference>
<feature type="compositionally biased region" description="Basic and acidic residues" evidence="1">
    <location>
        <begin position="7"/>
        <end position="19"/>
    </location>
</feature>
<keyword evidence="2" id="KW-0812">Transmembrane</keyword>
<evidence type="ECO:0000256" key="1">
    <source>
        <dbReference type="SAM" id="MobiDB-lite"/>
    </source>
</evidence>
<keyword evidence="4" id="KW-1185">Reference proteome</keyword>
<name>A0ABP8Y5W8_9ACTN</name>
<sequence>MSTRTIDQLEHELHGDDHVGPGGPDLSAIRAAGRRRRHRSALVAGGGVLASAVALGLVLSGSFGPGIGAVDPPPAGHPHQLSPVAERALTEIPGAVQVSDWQVVIPAPDAPRPLGSRVGHRDRIVAAVPLGTATYAEVGDYPPSAFPAWLNAGATSGVVVESGDAELACVAERRNFPVCSPAVLSDERGTRYYEGAMAFADFTDPGAGMGVFTFDDYSTGAAGQLVVAGLHGTDVASVELVSTTGETVAGHVEAGTVVAHQTLLWGRVPGTVARVIAYDEAGDVLEDHHVEACDDRPRCEVR</sequence>